<reference evidence="3" key="1">
    <citation type="submission" date="2016-10" db="EMBL/GenBank/DDBJ databases">
        <authorList>
            <person name="Varghese N."/>
            <person name="Submissions S."/>
        </authorList>
    </citation>
    <scope>NUCLEOTIDE SEQUENCE [LARGE SCALE GENOMIC DNA]</scope>
    <source>
        <strain evidence="3">DSM 26893</strain>
    </source>
</reference>
<sequence length="68" mass="7426">MLFGEEKRVALLISILLFAVFALDVVLGATSGAEFLSDVQAMLLLFATSIAFTVAILRREREAGKRKP</sequence>
<gene>
    <name evidence="2" type="ORF">SAMN04488011_102150</name>
</gene>
<dbReference type="Proteomes" id="UP000199372">
    <property type="component" value="Unassembled WGS sequence"/>
</dbReference>
<keyword evidence="1" id="KW-1133">Transmembrane helix</keyword>
<proteinExistence type="predicted"/>
<name>A0A1H8D0J7_9RHOB</name>
<dbReference type="EMBL" id="FOCM01000002">
    <property type="protein sequence ID" value="SEN00726.1"/>
    <property type="molecule type" value="Genomic_DNA"/>
</dbReference>
<evidence type="ECO:0000313" key="2">
    <source>
        <dbReference type="EMBL" id="SEN00726.1"/>
    </source>
</evidence>
<evidence type="ECO:0000256" key="1">
    <source>
        <dbReference type="SAM" id="Phobius"/>
    </source>
</evidence>
<protein>
    <submittedName>
        <fullName evidence="2">Uncharacterized protein</fullName>
    </submittedName>
</protein>
<feature type="transmembrane region" description="Helical" evidence="1">
    <location>
        <begin position="38"/>
        <end position="57"/>
    </location>
</feature>
<evidence type="ECO:0000313" key="3">
    <source>
        <dbReference type="Proteomes" id="UP000199372"/>
    </source>
</evidence>
<organism evidence="2 3">
    <name type="scientific">Palleronia pelagia</name>
    <dbReference type="NCBI Taxonomy" id="387096"/>
    <lineage>
        <taxon>Bacteria</taxon>
        <taxon>Pseudomonadati</taxon>
        <taxon>Pseudomonadota</taxon>
        <taxon>Alphaproteobacteria</taxon>
        <taxon>Rhodobacterales</taxon>
        <taxon>Roseobacteraceae</taxon>
        <taxon>Palleronia</taxon>
    </lineage>
</organism>
<keyword evidence="1" id="KW-0472">Membrane</keyword>
<accession>A0A1H8D0J7</accession>
<keyword evidence="3" id="KW-1185">Reference proteome</keyword>
<keyword evidence="1" id="KW-0812">Transmembrane</keyword>
<dbReference type="AlphaFoldDB" id="A0A1H8D0J7"/>